<evidence type="ECO:0000313" key="3">
    <source>
        <dbReference type="Proteomes" id="UP000323426"/>
    </source>
</evidence>
<comment type="caution">
    <text evidence="2">The sequence shown here is derived from an EMBL/GenBank/DDBJ whole genome shotgun (WGS) entry which is preliminary data.</text>
</comment>
<accession>A0A5M6DFI1</accession>
<protein>
    <submittedName>
        <fullName evidence="2">Uncharacterized protein</fullName>
    </submittedName>
</protein>
<organism evidence="2 3">
    <name type="scientific">Adhaeribacter rhizoryzae</name>
    <dbReference type="NCBI Taxonomy" id="2607907"/>
    <lineage>
        <taxon>Bacteria</taxon>
        <taxon>Pseudomonadati</taxon>
        <taxon>Bacteroidota</taxon>
        <taxon>Cytophagia</taxon>
        <taxon>Cytophagales</taxon>
        <taxon>Hymenobacteraceae</taxon>
        <taxon>Adhaeribacter</taxon>
    </lineage>
</organism>
<dbReference type="EMBL" id="VWSF01000012">
    <property type="protein sequence ID" value="KAA5543955.1"/>
    <property type="molecule type" value="Genomic_DNA"/>
</dbReference>
<feature type="transmembrane region" description="Helical" evidence="1">
    <location>
        <begin position="76"/>
        <end position="106"/>
    </location>
</feature>
<evidence type="ECO:0000313" key="2">
    <source>
        <dbReference type="EMBL" id="KAA5543955.1"/>
    </source>
</evidence>
<reference evidence="2 3" key="1">
    <citation type="submission" date="2019-09" db="EMBL/GenBank/DDBJ databases">
        <title>Genome sequence and assembly of Adhaeribacter sp.</title>
        <authorList>
            <person name="Chhetri G."/>
        </authorList>
    </citation>
    <scope>NUCLEOTIDE SEQUENCE [LARGE SCALE GENOMIC DNA]</scope>
    <source>
        <strain evidence="2 3">DK36</strain>
    </source>
</reference>
<feature type="transmembrane region" description="Helical" evidence="1">
    <location>
        <begin position="127"/>
        <end position="149"/>
    </location>
</feature>
<proteinExistence type="predicted"/>
<gene>
    <name evidence="2" type="ORF">F0145_15355</name>
</gene>
<feature type="transmembrane region" description="Helical" evidence="1">
    <location>
        <begin position="36"/>
        <end position="56"/>
    </location>
</feature>
<keyword evidence="1" id="KW-0812">Transmembrane</keyword>
<keyword evidence="1" id="KW-1133">Transmembrane helix</keyword>
<keyword evidence="1" id="KW-0472">Membrane</keyword>
<dbReference type="RefSeq" id="WP_150089470.1">
    <property type="nucleotide sequence ID" value="NZ_VWSF01000012.1"/>
</dbReference>
<name>A0A5M6DFI1_9BACT</name>
<dbReference type="AlphaFoldDB" id="A0A5M6DFI1"/>
<keyword evidence="3" id="KW-1185">Reference proteome</keyword>
<sequence>MLLGILNLLYFRTKESMDPITNNESIKSRVFKFFKFYFIICIVIPIAFLIGFYIYAPFELAGLITEIFRTIGYKGVIIFYLLLFFLTESLFNIKLVTFLFQVPMVLTRPSLLRKERRKKRLIELKENLYGFLYGMIRISLKMALIIAIIDTVK</sequence>
<evidence type="ECO:0000256" key="1">
    <source>
        <dbReference type="SAM" id="Phobius"/>
    </source>
</evidence>
<dbReference type="Proteomes" id="UP000323426">
    <property type="component" value="Unassembled WGS sequence"/>
</dbReference>